<evidence type="ECO:0000313" key="1">
    <source>
        <dbReference type="EMBL" id="PBK88775.1"/>
    </source>
</evidence>
<evidence type="ECO:0000313" key="2">
    <source>
        <dbReference type="Proteomes" id="UP000217790"/>
    </source>
</evidence>
<dbReference type="STRING" id="47427.A0A2H3D0J3"/>
<dbReference type="AlphaFoldDB" id="A0A2H3D0J3"/>
<protein>
    <submittedName>
        <fullName evidence="1">Uncharacterized protein</fullName>
    </submittedName>
</protein>
<sequence length="325" mass="37564">MTTPVVCQCLDDYPEQVLLAGIVQGWCAKSLYQYLFITVLKSDQPFTFNFSWVDIHEILLSDLLHQIIKGSFKDHLVEWVYLAAVTEYLLEAIMKSHSAFMDFCYLIQQSNFDKSTLTQVRETIQQFHYFCKAFKLSGVHDLIQHGLVKPVWAPPPDPFKTGMEDEGAVDKERMIEEVTLVKTSECGYPRDLTDLATATFYSPSDISSIQGMRYEHIHTTPSWHGYPQYDCALAVVNQHKPGFCNMNAVHNGDEFPCTLVHWFNTYRCSPDPKTRLWIVQPDSHGVTTWHTPILSVIHVDTLLHDCFEAFYINYYADYHMHEIVF</sequence>
<proteinExistence type="predicted"/>
<accession>A0A2H3D0J3</accession>
<keyword evidence="2" id="KW-1185">Reference proteome</keyword>
<dbReference type="OrthoDB" id="3187773at2759"/>
<dbReference type="InterPro" id="IPR041078">
    <property type="entry name" value="Plavaka"/>
</dbReference>
<dbReference type="InParanoid" id="A0A2H3D0J3"/>
<gene>
    <name evidence="1" type="ORF">ARMGADRAFT_1033762</name>
</gene>
<dbReference type="Pfam" id="PF18759">
    <property type="entry name" value="Plavaka"/>
    <property type="match status" value="1"/>
</dbReference>
<name>A0A2H3D0J3_ARMGA</name>
<dbReference type="EMBL" id="KZ293671">
    <property type="protein sequence ID" value="PBK88775.1"/>
    <property type="molecule type" value="Genomic_DNA"/>
</dbReference>
<dbReference type="Proteomes" id="UP000217790">
    <property type="component" value="Unassembled WGS sequence"/>
</dbReference>
<reference evidence="2" key="1">
    <citation type="journal article" date="2017" name="Nat. Ecol. Evol.">
        <title>Genome expansion and lineage-specific genetic innovations in the forest pathogenic fungi Armillaria.</title>
        <authorList>
            <person name="Sipos G."/>
            <person name="Prasanna A.N."/>
            <person name="Walter M.C."/>
            <person name="O'Connor E."/>
            <person name="Balint B."/>
            <person name="Krizsan K."/>
            <person name="Kiss B."/>
            <person name="Hess J."/>
            <person name="Varga T."/>
            <person name="Slot J."/>
            <person name="Riley R."/>
            <person name="Boka B."/>
            <person name="Rigling D."/>
            <person name="Barry K."/>
            <person name="Lee J."/>
            <person name="Mihaltcheva S."/>
            <person name="LaButti K."/>
            <person name="Lipzen A."/>
            <person name="Waldron R."/>
            <person name="Moloney N.M."/>
            <person name="Sperisen C."/>
            <person name="Kredics L."/>
            <person name="Vagvoelgyi C."/>
            <person name="Patrignani A."/>
            <person name="Fitzpatrick D."/>
            <person name="Nagy I."/>
            <person name="Doyle S."/>
            <person name="Anderson J.B."/>
            <person name="Grigoriev I.V."/>
            <person name="Gueldener U."/>
            <person name="Muensterkoetter M."/>
            <person name="Nagy L.G."/>
        </authorList>
    </citation>
    <scope>NUCLEOTIDE SEQUENCE [LARGE SCALE GENOMIC DNA]</scope>
    <source>
        <strain evidence="2">Ar21-2</strain>
    </source>
</reference>
<organism evidence="1 2">
    <name type="scientific">Armillaria gallica</name>
    <name type="common">Bulbous honey fungus</name>
    <name type="synonym">Armillaria bulbosa</name>
    <dbReference type="NCBI Taxonomy" id="47427"/>
    <lineage>
        <taxon>Eukaryota</taxon>
        <taxon>Fungi</taxon>
        <taxon>Dikarya</taxon>
        <taxon>Basidiomycota</taxon>
        <taxon>Agaricomycotina</taxon>
        <taxon>Agaricomycetes</taxon>
        <taxon>Agaricomycetidae</taxon>
        <taxon>Agaricales</taxon>
        <taxon>Marasmiineae</taxon>
        <taxon>Physalacriaceae</taxon>
        <taxon>Armillaria</taxon>
    </lineage>
</organism>